<proteinExistence type="predicted"/>
<gene>
    <name evidence="1" type="ORF">AB205_0084120</name>
</gene>
<dbReference type="EMBL" id="KV989660">
    <property type="protein sequence ID" value="PIO14922.1"/>
    <property type="molecule type" value="Genomic_DNA"/>
</dbReference>
<accession>A0A2G9QH30</accession>
<reference evidence="2" key="1">
    <citation type="journal article" date="2017" name="Nat. Commun.">
        <title>The North American bullfrog draft genome provides insight into hormonal regulation of long noncoding RNA.</title>
        <authorList>
            <person name="Hammond S.A."/>
            <person name="Warren R.L."/>
            <person name="Vandervalk B.P."/>
            <person name="Kucuk E."/>
            <person name="Khan H."/>
            <person name="Gibb E.A."/>
            <person name="Pandoh P."/>
            <person name="Kirk H."/>
            <person name="Zhao Y."/>
            <person name="Jones M."/>
            <person name="Mungall A.J."/>
            <person name="Coope R."/>
            <person name="Pleasance S."/>
            <person name="Moore R.A."/>
            <person name="Holt R.A."/>
            <person name="Round J.M."/>
            <person name="Ohora S."/>
            <person name="Walle B.V."/>
            <person name="Veldhoen N."/>
            <person name="Helbing C.C."/>
            <person name="Birol I."/>
        </authorList>
    </citation>
    <scope>NUCLEOTIDE SEQUENCE [LARGE SCALE GENOMIC DNA]</scope>
</reference>
<keyword evidence="2" id="KW-1185">Reference proteome</keyword>
<evidence type="ECO:0000313" key="2">
    <source>
        <dbReference type="Proteomes" id="UP000228934"/>
    </source>
</evidence>
<protein>
    <submittedName>
        <fullName evidence="1">Uncharacterized protein</fullName>
    </submittedName>
</protein>
<dbReference type="AlphaFoldDB" id="A0A2G9QH30"/>
<evidence type="ECO:0000313" key="1">
    <source>
        <dbReference type="EMBL" id="PIO14922.1"/>
    </source>
</evidence>
<organism evidence="1 2">
    <name type="scientific">Aquarana catesbeiana</name>
    <name type="common">American bullfrog</name>
    <name type="synonym">Rana catesbeiana</name>
    <dbReference type="NCBI Taxonomy" id="8400"/>
    <lineage>
        <taxon>Eukaryota</taxon>
        <taxon>Metazoa</taxon>
        <taxon>Chordata</taxon>
        <taxon>Craniata</taxon>
        <taxon>Vertebrata</taxon>
        <taxon>Euteleostomi</taxon>
        <taxon>Amphibia</taxon>
        <taxon>Batrachia</taxon>
        <taxon>Anura</taxon>
        <taxon>Neobatrachia</taxon>
        <taxon>Ranoidea</taxon>
        <taxon>Ranidae</taxon>
        <taxon>Aquarana</taxon>
    </lineage>
</organism>
<dbReference type="Proteomes" id="UP000228934">
    <property type="component" value="Unassembled WGS sequence"/>
</dbReference>
<sequence>MDCIFYFFSLSAVWSWTQETVVLHRSLLQVAPG</sequence>
<name>A0A2G9QH30_AQUCT</name>